<evidence type="ECO:0000256" key="6">
    <source>
        <dbReference type="ARBA" id="ARBA00023136"/>
    </source>
</evidence>
<dbReference type="Pfam" id="PF09594">
    <property type="entry name" value="GT87"/>
    <property type="match status" value="1"/>
</dbReference>
<feature type="region of interest" description="Disordered" evidence="8">
    <location>
        <begin position="408"/>
        <end position="430"/>
    </location>
</feature>
<evidence type="ECO:0000256" key="4">
    <source>
        <dbReference type="ARBA" id="ARBA00022692"/>
    </source>
</evidence>
<evidence type="ECO:0000256" key="7">
    <source>
        <dbReference type="ARBA" id="ARBA00024033"/>
    </source>
</evidence>
<feature type="transmembrane region" description="Helical" evidence="9">
    <location>
        <begin position="283"/>
        <end position="300"/>
    </location>
</feature>
<sequence>MRWAAVALLAGVVALAIQMVVIPLRASPQFGLLANQGDLEIYRSGALQVLHDASLYAAPVPPGGWFTYPPFAAIIFVPLALMPVVAAQLVMFVVSVVALWATLWRSCRALGYRGDLNLAAACVGLALMAAELESVRGTLWQDQINLILMAMIVWDLTRPPTARLRGWTVGLATGVKLTAVVFLPYLVLTRQWRAAVSATVTAAATAIAAWLIIPTDSREYWLHAVHDVDRIGPITHPFNQSINGVLANLWAPSTPPAAVWLLLVAAAAALGYGAAVKAQRADQNLLAVVVVGLIACMAPPLAWSHHWVWIAPLLVILLHNTIQAHEHRAAWAAATTVVFAAGSMWGVSWIYIEINHLGLTAAPGYIPAMTAAVDQMPNWVRAIVCGIPPAIYFAVVGAILLRNRQAGQNSAPSSSAPSPSLDETLPVDRA</sequence>
<keyword evidence="2" id="KW-1003">Cell membrane</keyword>
<keyword evidence="11" id="KW-1185">Reference proteome</keyword>
<comment type="subcellular location">
    <subcellularLocation>
        <location evidence="1">Cell membrane</location>
        <topology evidence="1">Multi-pass membrane protein</topology>
    </subcellularLocation>
</comment>
<evidence type="ECO:0000256" key="1">
    <source>
        <dbReference type="ARBA" id="ARBA00004651"/>
    </source>
</evidence>
<accession>A0ABX8CGJ5</accession>
<reference evidence="10 11" key="1">
    <citation type="submission" date="2021-04" db="EMBL/GenBank/DDBJ databases">
        <title>Nocardia tengchongensis.</title>
        <authorList>
            <person name="Zhuang k."/>
            <person name="Ran Y."/>
            <person name="Li W."/>
        </authorList>
    </citation>
    <scope>NUCLEOTIDE SEQUENCE [LARGE SCALE GENOMIC DNA]</scope>
    <source>
        <strain evidence="10 11">CFH S0057</strain>
    </source>
</reference>
<comment type="similarity">
    <text evidence="7">Belongs to the glycosyltransferase 87 family.</text>
</comment>
<keyword evidence="3" id="KW-0808">Transferase</keyword>
<feature type="compositionally biased region" description="Low complexity" evidence="8">
    <location>
        <begin position="410"/>
        <end position="420"/>
    </location>
</feature>
<protein>
    <submittedName>
        <fullName evidence="10">DUF2029 domain-containing protein</fullName>
    </submittedName>
</protein>
<evidence type="ECO:0000313" key="11">
    <source>
        <dbReference type="Proteomes" id="UP000683310"/>
    </source>
</evidence>
<feature type="transmembrane region" description="Helical" evidence="9">
    <location>
        <begin position="166"/>
        <end position="187"/>
    </location>
</feature>
<proteinExistence type="inferred from homology"/>
<feature type="transmembrane region" description="Helical" evidence="9">
    <location>
        <begin position="379"/>
        <end position="401"/>
    </location>
</feature>
<dbReference type="InterPro" id="IPR018584">
    <property type="entry name" value="GT87"/>
</dbReference>
<feature type="transmembrane region" description="Helical" evidence="9">
    <location>
        <begin position="306"/>
        <end position="322"/>
    </location>
</feature>
<feature type="transmembrane region" description="Helical" evidence="9">
    <location>
        <begin position="116"/>
        <end position="132"/>
    </location>
</feature>
<keyword evidence="6 9" id="KW-0472">Membrane</keyword>
<evidence type="ECO:0000256" key="5">
    <source>
        <dbReference type="ARBA" id="ARBA00022989"/>
    </source>
</evidence>
<keyword evidence="4 9" id="KW-0812">Transmembrane</keyword>
<evidence type="ECO:0000313" key="10">
    <source>
        <dbReference type="EMBL" id="QVI19076.1"/>
    </source>
</evidence>
<evidence type="ECO:0000256" key="8">
    <source>
        <dbReference type="SAM" id="MobiDB-lite"/>
    </source>
</evidence>
<dbReference type="Proteomes" id="UP000683310">
    <property type="component" value="Chromosome"/>
</dbReference>
<keyword evidence="5 9" id="KW-1133">Transmembrane helix</keyword>
<evidence type="ECO:0000256" key="3">
    <source>
        <dbReference type="ARBA" id="ARBA00022679"/>
    </source>
</evidence>
<evidence type="ECO:0000256" key="2">
    <source>
        <dbReference type="ARBA" id="ARBA00022475"/>
    </source>
</evidence>
<gene>
    <name evidence="10" type="ORF">KHQ06_21690</name>
</gene>
<feature type="transmembrane region" description="Helical" evidence="9">
    <location>
        <begin position="329"/>
        <end position="352"/>
    </location>
</feature>
<feature type="transmembrane region" description="Helical" evidence="9">
    <location>
        <begin position="71"/>
        <end position="104"/>
    </location>
</feature>
<feature type="transmembrane region" description="Helical" evidence="9">
    <location>
        <begin position="194"/>
        <end position="213"/>
    </location>
</feature>
<name>A0ABX8CGJ5_9NOCA</name>
<feature type="transmembrane region" description="Helical" evidence="9">
    <location>
        <begin position="257"/>
        <end position="276"/>
    </location>
</feature>
<dbReference type="EMBL" id="CP074371">
    <property type="protein sequence ID" value="QVI19076.1"/>
    <property type="molecule type" value="Genomic_DNA"/>
</dbReference>
<organism evidence="10 11">
    <name type="scientific">Nocardia tengchongensis</name>
    <dbReference type="NCBI Taxonomy" id="2055889"/>
    <lineage>
        <taxon>Bacteria</taxon>
        <taxon>Bacillati</taxon>
        <taxon>Actinomycetota</taxon>
        <taxon>Actinomycetes</taxon>
        <taxon>Mycobacteriales</taxon>
        <taxon>Nocardiaceae</taxon>
        <taxon>Nocardia</taxon>
    </lineage>
</organism>
<evidence type="ECO:0000256" key="9">
    <source>
        <dbReference type="SAM" id="Phobius"/>
    </source>
</evidence>